<proteinExistence type="predicted"/>
<feature type="chain" id="PRO_5002655118" evidence="1">
    <location>
        <begin position="28"/>
        <end position="146"/>
    </location>
</feature>
<dbReference type="Proteomes" id="UP000005713">
    <property type="component" value="Unassembled WGS sequence"/>
</dbReference>
<dbReference type="EMBL" id="AAYA01000003">
    <property type="protein sequence ID" value="EBA09319.1"/>
    <property type="molecule type" value="Genomic_DNA"/>
</dbReference>
<name>A3K0K4_SAGS3</name>
<dbReference type="OrthoDB" id="7865393at2"/>
<gene>
    <name evidence="2" type="ORF">SSE37_23794</name>
</gene>
<evidence type="ECO:0000313" key="3">
    <source>
        <dbReference type="Proteomes" id="UP000005713"/>
    </source>
</evidence>
<protein>
    <submittedName>
        <fullName evidence="2">Uncharacterized protein</fullName>
    </submittedName>
</protein>
<keyword evidence="1" id="KW-0732">Signal</keyword>
<feature type="signal peptide" evidence="1">
    <location>
        <begin position="1"/>
        <end position="27"/>
    </location>
</feature>
<comment type="caution">
    <text evidence="2">The sequence shown here is derived from an EMBL/GenBank/DDBJ whole genome shotgun (WGS) entry which is preliminary data.</text>
</comment>
<dbReference type="AlphaFoldDB" id="A3K0K4"/>
<sequence length="146" mass="15825">MIAPCHQTGRTALLILGLLLAPYAARAATDRPAPSEEALTLATCHGRYTAAMEHARLMGDGADAAAFRRDWLEALMNAHLAEFADDRAYSIALMSHRVNARAELRTLFAIAAFNGDQRRRSLAAGGIQRQLAACDSLVIGRRYTGM</sequence>
<organism evidence="2 3">
    <name type="scientific">Sagittula stellata (strain ATCC 700073 / DSM 11524 / E-37)</name>
    <dbReference type="NCBI Taxonomy" id="388399"/>
    <lineage>
        <taxon>Bacteria</taxon>
        <taxon>Pseudomonadati</taxon>
        <taxon>Pseudomonadota</taxon>
        <taxon>Alphaproteobacteria</taxon>
        <taxon>Rhodobacterales</taxon>
        <taxon>Roseobacteraceae</taxon>
        <taxon>Sagittula</taxon>
    </lineage>
</organism>
<keyword evidence="3" id="KW-1185">Reference proteome</keyword>
<evidence type="ECO:0000313" key="2">
    <source>
        <dbReference type="EMBL" id="EBA09319.1"/>
    </source>
</evidence>
<reference evidence="2 3" key="1">
    <citation type="submission" date="2006-06" db="EMBL/GenBank/DDBJ databases">
        <authorList>
            <person name="Moran M.A."/>
            <person name="Ferriera S."/>
            <person name="Johnson J."/>
            <person name="Kravitz S."/>
            <person name="Beeson K."/>
            <person name="Sutton G."/>
            <person name="Rogers Y.-H."/>
            <person name="Friedman R."/>
            <person name="Frazier M."/>
            <person name="Venter J.C."/>
        </authorList>
    </citation>
    <scope>NUCLEOTIDE SEQUENCE [LARGE SCALE GENOMIC DNA]</scope>
    <source>
        <strain evidence="2 3">E-37</strain>
    </source>
</reference>
<evidence type="ECO:0000256" key="1">
    <source>
        <dbReference type="SAM" id="SignalP"/>
    </source>
</evidence>
<dbReference type="RefSeq" id="WP_005856900.1">
    <property type="nucleotide sequence ID" value="NZ_AAYA01000003.1"/>
</dbReference>
<accession>A3K0K4</accession>